<feature type="compositionally biased region" description="Polar residues" evidence="1">
    <location>
        <begin position="77"/>
        <end position="92"/>
    </location>
</feature>
<dbReference type="AlphaFoldDB" id="A0A655YNE2"/>
<feature type="compositionally biased region" description="Basic and acidic residues" evidence="1">
    <location>
        <begin position="9"/>
        <end position="19"/>
    </location>
</feature>
<keyword evidence="2" id="KW-0472">Membrane</keyword>
<dbReference type="EMBL" id="CWQY01000007">
    <property type="protein sequence ID" value="CSC46809.1"/>
    <property type="molecule type" value="Genomic_DNA"/>
</dbReference>
<feature type="compositionally biased region" description="Basic and acidic residues" evidence="1">
    <location>
        <begin position="66"/>
        <end position="76"/>
    </location>
</feature>
<gene>
    <name evidence="3" type="ORF">ERS013200_01481</name>
</gene>
<sequence>MHARQQHPTSKDGRNREDPSVPFLTHGFFDVVSGAATEFTVVFFFINLRQCGFCIRGGGTKKRNHPHPEYRTRATETDSGSNPSNVTGTHTA</sequence>
<keyword evidence="2" id="KW-0812">Transmembrane</keyword>
<keyword evidence="2" id="KW-1133">Transmembrane helix</keyword>
<protein>
    <submittedName>
        <fullName evidence="3">Uncharacterized protein</fullName>
    </submittedName>
</protein>
<dbReference type="Proteomes" id="UP000041770">
    <property type="component" value="Unassembled WGS sequence"/>
</dbReference>
<organism evidence="3 4">
    <name type="scientific">Vibrio cholerae</name>
    <dbReference type="NCBI Taxonomy" id="666"/>
    <lineage>
        <taxon>Bacteria</taxon>
        <taxon>Pseudomonadati</taxon>
        <taxon>Pseudomonadota</taxon>
        <taxon>Gammaproteobacteria</taxon>
        <taxon>Vibrionales</taxon>
        <taxon>Vibrionaceae</taxon>
        <taxon>Vibrio</taxon>
    </lineage>
</organism>
<evidence type="ECO:0000256" key="2">
    <source>
        <dbReference type="SAM" id="Phobius"/>
    </source>
</evidence>
<feature type="region of interest" description="Disordered" evidence="1">
    <location>
        <begin position="1"/>
        <end position="20"/>
    </location>
</feature>
<name>A0A655YNE2_VIBCL</name>
<proteinExistence type="predicted"/>
<feature type="region of interest" description="Disordered" evidence="1">
    <location>
        <begin position="57"/>
        <end position="92"/>
    </location>
</feature>
<reference evidence="3 4" key="1">
    <citation type="submission" date="2015-07" db="EMBL/GenBank/DDBJ databases">
        <authorList>
            <consortium name="Pathogen Informatics"/>
        </authorList>
    </citation>
    <scope>NUCLEOTIDE SEQUENCE [LARGE SCALE GENOMIC DNA]</scope>
    <source>
        <strain evidence="3 4">A316</strain>
    </source>
</reference>
<evidence type="ECO:0000313" key="3">
    <source>
        <dbReference type="EMBL" id="CSC46809.1"/>
    </source>
</evidence>
<feature type="transmembrane region" description="Helical" evidence="2">
    <location>
        <begin position="21"/>
        <end position="46"/>
    </location>
</feature>
<accession>A0A655YNE2</accession>
<evidence type="ECO:0000256" key="1">
    <source>
        <dbReference type="SAM" id="MobiDB-lite"/>
    </source>
</evidence>
<evidence type="ECO:0000313" key="4">
    <source>
        <dbReference type="Proteomes" id="UP000041770"/>
    </source>
</evidence>